<dbReference type="EMBL" id="CAADFP010000001">
    <property type="protein sequence ID" value="VFK22605.1"/>
    <property type="molecule type" value="Genomic_DNA"/>
</dbReference>
<dbReference type="AlphaFoldDB" id="A0A450VN16"/>
<name>A0A450VN16_9GAMM</name>
<evidence type="ECO:0000313" key="1">
    <source>
        <dbReference type="EMBL" id="VFK06110.1"/>
    </source>
</evidence>
<proteinExistence type="predicted"/>
<reference evidence="1" key="1">
    <citation type="submission" date="2019-02" db="EMBL/GenBank/DDBJ databases">
        <authorList>
            <person name="Gruber-Vodicka R. H."/>
            <person name="Seah K. B. B."/>
        </authorList>
    </citation>
    <scope>NUCLEOTIDE SEQUENCE</scope>
    <source>
        <strain evidence="1">BECK_S312</strain>
        <strain evidence="2">BECK_S426</strain>
    </source>
</reference>
<sequence length="225" mass="25984">MDKPFFIEGKKYTFSDYFDFNCPAEEIANALGYFFDTRCIDFPLSKKNADKTETMRLQEDFYQILPKISLNSEMAKRDFMIAPVLWTVIRWVKAKINVEYPIYVDDKLSGSLDYLIRSEQRLVVIEAKKGDLDKGFNQLMAELVALDKIERKDFTGFLYGAISIGELWRFGVLERSKSAIHRDLHTYRVPEDLHQIFLIIIGILQNGAYLHGGCVGQENLQVSTT</sequence>
<dbReference type="EMBL" id="CAADFM010000001">
    <property type="protein sequence ID" value="VFK06110.1"/>
    <property type="molecule type" value="Genomic_DNA"/>
</dbReference>
<gene>
    <name evidence="1" type="ORF">BECKLPF1236A_GA0070988_1000135</name>
    <name evidence="2" type="ORF">BECKLPF1236C_GA0070990_1000116</name>
</gene>
<protein>
    <submittedName>
        <fullName evidence="1">Uncharacterized protein</fullName>
    </submittedName>
</protein>
<evidence type="ECO:0000313" key="2">
    <source>
        <dbReference type="EMBL" id="VFK22605.1"/>
    </source>
</evidence>
<accession>A0A450VN16</accession>
<organism evidence="1">
    <name type="scientific">Candidatus Kentrum sp. LPFa</name>
    <dbReference type="NCBI Taxonomy" id="2126335"/>
    <lineage>
        <taxon>Bacteria</taxon>
        <taxon>Pseudomonadati</taxon>
        <taxon>Pseudomonadota</taxon>
        <taxon>Gammaproteobacteria</taxon>
        <taxon>Candidatus Kentrum</taxon>
    </lineage>
</organism>